<reference evidence="4" key="1">
    <citation type="journal article" date="2019" name="Int. J. Syst. Evol. Microbiol.">
        <title>The Global Catalogue of Microorganisms (GCM) 10K type strain sequencing project: providing services to taxonomists for standard genome sequencing and annotation.</title>
        <authorList>
            <consortium name="The Broad Institute Genomics Platform"/>
            <consortium name="The Broad Institute Genome Sequencing Center for Infectious Disease"/>
            <person name="Wu L."/>
            <person name="Ma J."/>
        </authorList>
    </citation>
    <scope>NUCLEOTIDE SEQUENCE [LARGE SCALE GENOMIC DNA]</scope>
    <source>
        <strain evidence="4">JCM 17214</strain>
    </source>
</reference>
<sequence>MRRISLLLVLFAAPVLAAQAQLKLGVKAGVSYTTFTGSSLGAYKVGGHGGLVGNVLLNDFLSLQGEALISMKGDQTRDLAVNIKNNLLYLDVPVLLKVHADGLFFEAGPQVGLLLAGKQKPGSDLNTKSQYRPIDLGYVAGLGYQWKSGPNLGLRYNGGIITANDPGAQNLFRRRNSAFQLYGGYIFGGW</sequence>
<comment type="caution">
    <text evidence="3">The sequence shown here is derived from an EMBL/GenBank/DDBJ whole genome shotgun (WGS) entry which is preliminary data.</text>
</comment>
<dbReference type="Pfam" id="PF13568">
    <property type="entry name" value="OMP_b-brl_2"/>
    <property type="match status" value="1"/>
</dbReference>
<dbReference type="Proteomes" id="UP001499909">
    <property type="component" value="Unassembled WGS sequence"/>
</dbReference>
<proteinExistence type="predicted"/>
<protein>
    <recommendedName>
        <fullName evidence="2">Outer membrane protein beta-barrel domain-containing protein</fullName>
    </recommendedName>
</protein>
<dbReference type="EMBL" id="BAABDH010000111">
    <property type="protein sequence ID" value="GAA3952691.1"/>
    <property type="molecule type" value="Genomic_DNA"/>
</dbReference>
<evidence type="ECO:0000256" key="1">
    <source>
        <dbReference type="SAM" id="SignalP"/>
    </source>
</evidence>
<feature type="domain" description="Outer membrane protein beta-barrel" evidence="2">
    <location>
        <begin position="18"/>
        <end position="160"/>
    </location>
</feature>
<evidence type="ECO:0000313" key="3">
    <source>
        <dbReference type="EMBL" id="GAA3952691.1"/>
    </source>
</evidence>
<dbReference type="InterPro" id="IPR025665">
    <property type="entry name" value="Beta-barrel_OMP_2"/>
</dbReference>
<feature type="signal peptide" evidence="1">
    <location>
        <begin position="1"/>
        <end position="20"/>
    </location>
</feature>
<accession>A0ABP7NRL9</accession>
<feature type="chain" id="PRO_5046453429" description="Outer membrane protein beta-barrel domain-containing protein" evidence="1">
    <location>
        <begin position="21"/>
        <end position="190"/>
    </location>
</feature>
<keyword evidence="4" id="KW-1185">Reference proteome</keyword>
<evidence type="ECO:0000259" key="2">
    <source>
        <dbReference type="Pfam" id="PF13568"/>
    </source>
</evidence>
<organism evidence="3 4">
    <name type="scientific">Hymenobacter algoricola</name>
    <dbReference type="NCBI Taxonomy" id="486267"/>
    <lineage>
        <taxon>Bacteria</taxon>
        <taxon>Pseudomonadati</taxon>
        <taxon>Bacteroidota</taxon>
        <taxon>Cytophagia</taxon>
        <taxon>Cytophagales</taxon>
        <taxon>Hymenobacteraceae</taxon>
        <taxon>Hymenobacter</taxon>
    </lineage>
</organism>
<gene>
    <name evidence="3" type="ORF">GCM10022406_38020</name>
</gene>
<name>A0ABP7NRL9_9BACT</name>
<evidence type="ECO:0000313" key="4">
    <source>
        <dbReference type="Proteomes" id="UP001499909"/>
    </source>
</evidence>
<keyword evidence="1" id="KW-0732">Signal</keyword>